<dbReference type="RefSeq" id="XP_010484180.1">
    <property type="nucleotide sequence ID" value="XM_010485878.2"/>
</dbReference>
<evidence type="ECO:0000256" key="7">
    <source>
        <dbReference type="SAM" id="MobiDB-lite"/>
    </source>
</evidence>
<reference evidence="9" key="2">
    <citation type="submission" date="2025-08" db="UniProtKB">
        <authorList>
            <consortium name="RefSeq"/>
        </authorList>
    </citation>
    <scope>IDENTIFICATION</scope>
    <source>
        <tissue evidence="9">Leaf</tissue>
    </source>
</reference>
<dbReference type="PANTHER" id="PTHR31220:SF1">
    <property type="entry name" value="GH21176P"/>
    <property type="match status" value="1"/>
</dbReference>
<accession>A0ABM0XD71</accession>
<keyword evidence="3" id="KW-1003">Cell membrane</keyword>
<evidence type="ECO:0000256" key="4">
    <source>
        <dbReference type="ARBA" id="ARBA00022490"/>
    </source>
</evidence>
<keyword evidence="5" id="KW-0472">Membrane</keyword>
<proteinExistence type="inferred from homology"/>
<gene>
    <name evidence="9" type="primary">LOC104762558</name>
</gene>
<keyword evidence="8" id="KW-1185">Reference proteome</keyword>
<comment type="similarity">
    <text evidence="6">Belongs to the Hyccin family.</text>
</comment>
<evidence type="ECO:0000256" key="5">
    <source>
        <dbReference type="ARBA" id="ARBA00023136"/>
    </source>
</evidence>
<dbReference type="InterPro" id="IPR018619">
    <property type="entry name" value="Hyccin"/>
</dbReference>
<evidence type="ECO:0000313" key="8">
    <source>
        <dbReference type="Proteomes" id="UP000694864"/>
    </source>
</evidence>
<keyword evidence="4" id="KW-0963">Cytoplasm</keyword>
<evidence type="ECO:0000256" key="2">
    <source>
        <dbReference type="ARBA" id="ARBA00004514"/>
    </source>
</evidence>
<evidence type="ECO:0000256" key="3">
    <source>
        <dbReference type="ARBA" id="ARBA00022475"/>
    </source>
</evidence>
<evidence type="ECO:0000313" key="9">
    <source>
        <dbReference type="RefSeq" id="XP_010484180.1"/>
    </source>
</evidence>
<evidence type="ECO:0000256" key="6">
    <source>
        <dbReference type="ARBA" id="ARBA00034482"/>
    </source>
</evidence>
<feature type="region of interest" description="Disordered" evidence="7">
    <location>
        <begin position="431"/>
        <end position="454"/>
    </location>
</feature>
<feature type="compositionally biased region" description="Low complexity" evidence="7">
    <location>
        <begin position="11"/>
        <end position="30"/>
    </location>
</feature>
<feature type="region of interest" description="Disordered" evidence="7">
    <location>
        <begin position="1"/>
        <end position="30"/>
    </location>
</feature>
<organism evidence="8 9">
    <name type="scientific">Camelina sativa</name>
    <name type="common">False flax</name>
    <name type="synonym">Myagrum sativum</name>
    <dbReference type="NCBI Taxonomy" id="90675"/>
    <lineage>
        <taxon>Eukaryota</taxon>
        <taxon>Viridiplantae</taxon>
        <taxon>Streptophyta</taxon>
        <taxon>Embryophyta</taxon>
        <taxon>Tracheophyta</taxon>
        <taxon>Spermatophyta</taxon>
        <taxon>Magnoliopsida</taxon>
        <taxon>eudicotyledons</taxon>
        <taxon>Gunneridae</taxon>
        <taxon>Pentapetalae</taxon>
        <taxon>rosids</taxon>
        <taxon>malvids</taxon>
        <taxon>Brassicales</taxon>
        <taxon>Brassicaceae</taxon>
        <taxon>Camelineae</taxon>
        <taxon>Camelina</taxon>
    </lineage>
</organism>
<comment type="subcellular location">
    <subcellularLocation>
        <location evidence="1">Cell membrane</location>
    </subcellularLocation>
    <subcellularLocation>
        <location evidence="2">Cytoplasm</location>
        <location evidence="2">Cytosol</location>
    </subcellularLocation>
</comment>
<feature type="compositionally biased region" description="Polar residues" evidence="7">
    <location>
        <begin position="432"/>
        <end position="442"/>
    </location>
</feature>
<protein>
    <submittedName>
        <fullName evidence="9">Uncharacterized protein LOC104762558</fullName>
    </submittedName>
</protein>
<name>A0ABM0XD71_CAMSA</name>
<sequence length="454" mass="47914">MDFSVKPLGGSPSPSSSTSSSTPHRFKSVATPTASAAAVSGISPSAAAAAAAAADRDPMHSWWESVSKQRSRILSLSSLLSGDSHSENGDVTPISSLADSDRPALSLLSSRAAYSLISSSLCNPASGSGSDPLCQWLYETYLSSDPPLRLVVLSFLPLLVGMYLSRIHSIDSSSLPSLSGFEAVLLAIYAAEVKARGGKPILVHIPDLSQPSLYHSPRNGVDRSRDSNPTASVGVLSPQLEPQIAVKSTKRASIVGVGLQCYFKEISQMPAWSKLEFCKFSADWAGQDCDCKEKIDGDEDKVLALTNGFGDSSSFNGSSGRSLEIEEDFDRLAIRENEEHSSSSDGIGGRGVRIPLPWELFQPTLRILGHCLLSPLNTGDVKDAASNAVRSLYARASHDLNPQAILATRSLVNLDTSARTAAAKTVAAETVNGGSSNVNTPSKAKKPEILLASK</sequence>
<dbReference type="GeneID" id="104762558"/>
<reference evidence="8" key="1">
    <citation type="journal article" date="2014" name="Nat. Commun.">
        <title>The emerging biofuel crop Camelina sativa retains a highly undifferentiated hexaploid genome structure.</title>
        <authorList>
            <person name="Kagale S."/>
            <person name="Koh C."/>
            <person name="Nixon J."/>
            <person name="Bollina V."/>
            <person name="Clarke W.E."/>
            <person name="Tuteja R."/>
            <person name="Spillane C."/>
            <person name="Robinson S.J."/>
            <person name="Links M.G."/>
            <person name="Clarke C."/>
            <person name="Higgins E.E."/>
            <person name="Huebert T."/>
            <person name="Sharpe A.G."/>
            <person name="Parkin I.A."/>
        </authorList>
    </citation>
    <scope>NUCLEOTIDE SEQUENCE [LARGE SCALE GENOMIC DNA]</scope>
    <source>
        <strain evidence="8">cv. DH55</strain>
    </source>
</reference>
<feature type="region of interest" description="Disordered" evidence="7">
    <location>
        <begin position="214"/>
        <end position="234"/>
    </location>
</feature>
<evidence type="ECO:0000256" key="1">
    <source>
        <dbReference type="ARBA" id="ARBA00004236"/>
    </source>
</evidence>
<dbReference type="Proteomes" id="UP000694864">
    <property type="component" value="Chromosome 18"/>
</dbReference>
<dbReference type="PANTHER" id="PTHR31220">
    <property type="entry name" value="HYCCIN RELATED"/>
    <property type="match status" value="1"/>
</dbReference>
<dbReference type="Pfam" id="PF09790">
    <property type="entry name" value="Hyccin"/>
    <property type="match status" value="1"/>
</dbReference>